<evidence type="ECO:0000256" key="2">
    <source>
        <dbReference type="ARBA" id="ARBA00009810"/>
    </source>
</evidence>
<proteinExistence type="inferred from homology"/>
<dbReference type="Gene3D" id="2.170.130.10">
    <property type="entry name" value="TonB-dependent receptor, plug domain"/>
    <property type="match status" value="1"/>
</dbReference>
<dbReference type="InterPro" id="IPR012910">
    <property type="entry name" value="Plug_dom"/>
</dbReference>
<keyword evidence="13 14" id="KW-0998">Cell outer membrane</keyword>
<keyword evidence="3 14" id="KW-0813">Transport</keyword>
<dbReference type="PANTHER" id="PTHR32552">
    <property type="entry name" value="FERRICHROME IRON RECEPTOR-RELATED"/>
    <property type="match status" value="1"/>
</dbReference>
<dbReference type="EMBL" id="CP006880">
    <property type="protein sequence ID" value="AJD45512.1"/>
    <property type="molecule type" value="Genomic_DNA"/>
</dbReference>
<keyword evidence="7 16" id="KW-0732">Signal</keyword>
<dbReference type="Proteomes" id="UP000031368">
    <property type="component" value="Plasmid pRgalR602c"/>
</dbReference>
<dbReference type="Gene3D" id="2.40.170.20">
    <property type="entry name" value="TonB-dependent receptor, beta-barrel domain"/>
    <property type="match status" value="1"/>
</dbReference>
<evidence type="ECO:0000256" key="9">
    <source>
        <dbReference type="ARBA" id="ARBA00023065"/>
    </source>
</evidence>
<keyword evidence="5" id="KW-0410">Iron transport</keyword>
<dbReference type="CDD" id="cd01347">
    <property type="entry name" value="ligand_gated_channel"/>
    <property type="match status" value="1"/>
</dbReference>
<keyword evidence="19" id="KW-0614">Plasmid</keyword>
<keyword evidence="12 19" id="KW-0675">Receptor</keyword>
<comment type="similarity">
    <text evidence="2 14 15">Belongs to the TonB-dependent receptor family.</text>
</comment>
<dbReference type="GO" id="GO:0009279">
    <property type="term" value="C:cell outer membrane"/>
    <property type="evidence" value="ECO:0007669"/>
    <property type="project" value="UniProtKB-SubCell"/>
</dbReference>
<dbReference type="HOGENOM" id="CLU_008287_9_0_5"/>
<keyword evidence="10 15" id="KW-0798">TonB box</keyword>
<dbReference type="InterPro" id="IPR000531">
    <property type="entry name" value="Beta-barrel_TonB"/>
</dbReference>
<evidence type="ECO:0000256" key="12">
    <source>
        <dbReference type="ARBA" id="ARBA00023170"/>
    </source>
</evidence>
<dbReference type="PANTHER" id="PTHR32552:SF68">
    <property type="entry name" value="FERRICHROME OUTER MEMBRANE TRANSPORTER_PHAGE RECEPTOR"/>
    <property type="match status" value="1"/>
</dbReference>
<sequence>MSFRSALGRTILSLSCSAGFFLPALAQDQAVTVLQPVVIQGDGGGAYGSGIFEEEGYVAKAGRAAGKSDTPLIETPQSVSVITADQIDAQGAETLNAALRYSAGVAGENNGSDTRGYGLQIRGFNVSDEIFYVDGLHSKGTEFASFLSLETYGAEAIELVRGPASVLYGQNSPGGIINYSSKRPTAEAFGEVGLSAGSFDRYEAQFDIGGPITEDGVFSYRLTGLGRKGDTHVDFVNDDRVYLAPSVKWAPDDETSLTVFAKYQKDFTGWGIQFLPASGTVLPNANGEIPRDRFVGEPDFDRYDLTIATIGYAFEHQIDETWAFRQNARYSYLKNVQEGVFGNGLAADGRTLMRYADEGRSQLASFAIDNQAEAMFDTGPLAHKMLFGLDYQYTHFKDWGTYADVDPIDVFNPVYGSPLPALDVYTDAKTTQHQLGLYVNDQVKFDKFVLTGGLRHDWARMETLEQFDGSRTDKSDRAFTGRLGLVYLADNGLAPYASYSTSFMPVLDDPSFDPETGRQYEVGVKYQPEGYNSFVTLSAFDLTKDNAVRYQGSTAVQTGEIRSRGVELEGVASLDEGWDIKLAYAYLDTEIMDDTEGTGGNTPYGVPRHRASLWAKYTLQRGTLEGLGLAAGIRYIGSTYGDDANSFKVASVTLVDLAANYQWKDYEFQLNVSNLFDKRYVASCFSQTAGCFFGEGRKIVGSVKYRW</sequence>
<evidence type="ECO:0000256" key="15">
    <source>
        <dbReference type="RuleBase" id="RU003357"/>
    </source>
</evidence>
<feature type="signal peptide" evidence="16">
    <location>
        <begin position="1"/>
        <end position="26"/>
    </location>
</feature>
<keyword evidence="9" id="KW-0406">Ion transport</keyword>
<keyword evidence="8" id="KW-0408">Iron</keyword>
<dbReference type="InterPro" id="IPR010105">
    <property type="entry name" value="TonB_sidphr_rcpt"/>
</dbReference>
<evidence type="ECO:0000256" key="13">
    <source>
        <dbReference type="ARBA" id="ARBA00023237"/>
    </source>
</evidence>
<feature type="domain" description="TonB-dependent receptor plug" evidence="18">
    <location>
        <begin position="72"/>
        <end position="176"/>
    </location>
</feature>
<dbReference type="InterPro" id="IPR039426">
    <property type="entry name" value="TonB-dep_rcpt-like"/>
</dbReference>
<reference evidence="19 20" key="1">
    <citation type="submission" date="2013-11" db="EMBL/GenBank/DDBJ databases">
        <title>Complete genome sequence of Rhizobium gallicum bv. gallicum R602.</title>
        <authorList>
            <person name="Bustos P."/>
            <person name="Santamaria R.I."/>
            <person name="Lozano L."/>
            <person name="Acosta J.L."/>
            <person name="Ormeno-Orrillo E."/>
            <person name="Rogel M.A."/>
            <person name="Romero D."/>
            <person name="Cevallos M.A."/>
            <person name="Martinez-Romero E."/>
            <person name="Gonzalez V."/>
        </authorList>
    </citation>
    <scope>NUCLEOTIDE SEQUENCE [LARGE SCALE GENOMIC DNA]</scope>
    <source>
        <strain evidence="19 20">R602</strain>
        <plasmid evidence="19 20">pRgalR602c</plasmid>
    </source>
</reference>
<dbReference type="GO" id="GO:0038023">
    <property type="term" value="F:signaling receptor activity"/>
    <property type="evidence" value="ECO:0007669"/>
    <property type="project" value="InterPro"/>
</dbReference>
<evidence type="ECO:0000313" key="19">
    <source>
        <dbReference type="EMBL" id="AJD45512.1"/>
    </source>
</evidence>
<evidence type="ECO:0000256" key="3">
    <source>
        <dbReference type="ARBA" id="ARBA00022448"/>
    </source>
</evidence>
<dbReference type="RefSeq" id="WP_052451813.1">
    <property type="nucleotide sequence ID" value="NZ_CP006880.1"/>
</dbReference>
<evidence type="ECO:0000259" key="17">
    <source>
        <dbReference type="Pfam" id="PF00593"/>
    </source>
</evidence>
<comment type="subcellular location">
    <subcellularLocation>
        <location evidence="1 14">Cell outer membrane</location>
        <topology evidence="1 14">Multi-pass membrane protein</topology>
    </subcellularLocation>
</comment>
<dbReference type="PROSITE" id="PS52016">
    <property type="entry name" value="TONB_DEPENDENT_REC_3"/>
    <property type="match status" value="1"/>
</dbReference>
<dbReference type="InterPro" id="IPR037066">
    <property type="entry name" value="Plug_dom_sf"/>
</dbReference>
<evidence type="ECO:0000256" key="16">
    <source>
        <dbReference type="SAM" id="SignalP"/>
    </source>
</evidence>
<feature type="chain" id="PRO_5002098734" evidence="16">
    <location>
        <begin position="27"/>
        <end position="707"/>
    </location>
</feature>
<evidence type="ECO:0000256" key="10">
    <source>
        <dbReference type="ARBA" id="ARBA00023077"/>
    </source>
</evidence>
<dbReference type="SUPFAM" id="SSF56935">
    <property type="entry name" value="Porins"/>
    <property type="match status" value="1"/>
</dbReference>
<geneLocation type="plasmid" evidence="19 20">
    <name>pRgalR602c</name>
</geneLocation>
<evidence type="ECO:0000259" key="18">
    <source>
        <dbReference type="Pfam" id="PF07715"/>
    </source>
</evidence>
<protein>
    <submittedName>
        <fullName evidence="19">Ferrichrome receptor protein</fullName>
    </submittedName>
</protein>
<feature type="domain" description="TonB-dependent receptor-like beta-barrel" evidence="17">
    <location>
        <begin position="251"/>
        <end position="675"/>
    </location>
</feature>
<accession>A0A0B4XGF7</accession>
<keyword evidence="11 14" id="KW-0472">Membrane</keyword>
<dbReference type="KEGG" id="rga:RGR602_PC01486"/>
<evidence type="ECO:0000256" key="8">
    <source>
        <dbReference type="ARBA" id="ARBA00023004"/>
    </source>
</evidence>
<evidence type="ECO:0000256" key="7">
    <source>
        <dbReference type="ARBA" id="ARBA00022729"/>
    </source>
</evidence>
<evidence type="ECO:0000256" key="1">
    <source>
        <dbReference type="ARBA" id="ARBA00004571"/>
    </source>
</evidence>
<dbReference type="InterPro" id="IPR036942">
    <property type="entry name" value="Beta-barrel_TonB_sf"/>
</dbReference>
<evidence type="ECO:0000256" key="14">
    <source>
        <dbReference type="PROSITE-ProRule" id="PRU01360"/>
    </source>
</evidence>
<dbReference type="FunFam" id="2.40.170.20:FF:000005">
    <property type="entry name" value="TonB-dependent siderophore receptor"/>
    <property type="match status" value="1"/>
</dbReference>
<keyword evidence="20" id="KW-1185">Reference proteome</keyword>
<evidence type="ECO:0000256" key="6">
    <source>
        <dbReference type="ARBA" id="ARBA00022692"/>
    </source>
</evidence>
<dbReference type="AlphaFoldDB" id="A0A0B4XGF7"/>
<keyword evidence="4 14" id="KW-1134">Transmembrane beta strand</keyword>
<gene>
    <name evidence="19" type="ORF">RGR602_PC01486</name>
</gene>
<keyword evidence="6 14" id="KW-0812">Transmembrane</keyword>
<evidence type="ECO:0000256" key="4">
    <source>
        <dbReference type="ARBA" id="ARBA00022452"/>
    </source>
</evidence>
<evidence type="ECO:0000256" key="11">
    <source>
        <dbReference type="ARBA" id="ARBA00023136"/>
    </source>
</evidence>
<dbReference type="Pfam" id="PF00593">
    <property type="entry name" value="TonB_dep_Rec_b-barrel"/>
    <property type="match status" value="1"/>
</dbReference>
<dbReference type="FunFam" id="2.170.130.10:FF:000001">
    <property type="entry name" value="Catecholate siderophore TonB-dependent receptor"/>
    <property type="match status" value="1"/>
</dbReference>
<dbReference type="GO" id="GO:0015891">
    <property type="term" value="P:siderophore transport"/>
    <property type="evidence" value="ECO:0007669"/>
    <property type="project" value="InterPro"/>
</dbReference>
<organism evidence="19 20">
    <name type="scientific">Rhizobium gallicum bv. gallicum R602sp</name>
    <dbReference type="NCBI Taxonomy" id="1041138"/>
    <lineage>
        <taxon>Bacteria</taxon>
        <taxon>Pseudomonadati</taxon>
        <taxon>Pseudomonadota</taxon>
        <taxon>Alphaproteobacteria</taxon>
        <taxon>Hyphomicrobiales</taxon>
        <taxon>Rhizobiaceae</taxon>
        <taxon>Rhizobium/Agrobacterium group</taxon>
        <taxon>Rhizobium</taxon>
    </lineage>
</organism>
<dbReference type="NCBIfam" id="TIGR01783">
    <property type="entry name" value="TonB-siderophor"/>
    <property type="match status" value="1"/>
</dbReference>
<dbReference type="Pfam" id="PF07715">
    <property type="entry name" value="Plug"/>
    <property type="match status" value="1"/>
</dbReference>
<name>A0A0B4XGF7_9HYPH</name>
<evidence type="ECO:0000256" key="5">
    <source>
        <dbReference type="ARBA" id="ARBA00022496"/>
    </source>
</evidence>
<dbReference type="GO" id="GO:0015344">
    <property type="term" value="F:siderophore uptake transmembrane transporter activity"/>
    <property type="evidence" value="ECO:0007669"/>
    <property type="project" value="TreeGrafter"/>
</dbReference>
<evidence type="ECO:0000313" key="20">
    <source>
        <dbReference type="Proteomes" id="UP000031368"/>
    </source>
</evidence>